<accession>A0A2A2SE45</accession>
<dbReference type="AlphaFoldDB" id="A0A2A2SE45"/>
<dbReference type="RefSeq" id="WP_095997718.1">
    <property type="nucleotide sequence ID" value="NZ_NSLI01000003.1"/>
</dbReference>
<comment type="cofactor">
    <cofactor evidence="1">
        <name>Mg(2+)</name>
        <dbReference type="ChEBI" id="CHEBI:18420"/>
    </cofactor>
</comment>
<dbReference type="Gene3D" id="3.40.50.1000">
    <property type="entry name" value="HAD superfamily/HAD-like"/>
    <property type="match status" value="1"/>
</dbReference>
<protein>
    <submittedName>
        <fullName evidence="5">Haloacid dehalogenase</fullName>
    </submittedName>
</protein>
<evidence type="ECO:0000256" key="1">
    <source>
        <dbReference type="ARBA" id="ARBA00001946"/>
    </source>
</evidence>
<evidence type="ECO:0000256" key="3">
    <source>
        <dbReference type="ARBA" id="ARBA00022723"/>
    </source>
</evidence>
<dbReference type="SFLD" id="SFLDG01129">
    <property type="entry name" value="C1.5:_HAD__Beta-PGM__Phosphata"/>
    <property type="match status" value="1"/>
</dbReference>
<dbReference type="InterPro" id="IPR023214">
    <property type="entry name" value="HAD_sf"/>
</dbReference>
<evidence type="ECO:0000256" key="4">
    <source>
        <dbReference type="ARBA" id="ARBA00022842"/>
    </source>
</evidence>
<dbReference type="Pfam" id="PF00702">
    <property type="entry name" value="Hydrolase"/>
    <property type="match status" value="1"/>
</dbReference>
<evidence type="ECO:0000256" key="2">
    <source>
        <dbReference type="ARBA" id="ARBA00006171"/>
    </source>
</evidence>
<dbReference type="InterPro" id="IPR051600">
    <property type="entry name" value="Beta-PGM-like"/>
</dbReference>
<dbReference type="PANTHER" id="PTHR46193">
    <property type="entry name" value="6-PHOSPHOGLUCONATE PHOSPHATASE"/>
    <property type="match status" value="1"/>
</dbReference>
<comment type="similarity">
    <text evidence="2">Belongs to the HAD-like hydrolase superfamily. CbbY/CbbZ/Gph/YieH family.</text>
</comment>
<dbReference type="InterPro" id="IPR036412">
    <property type="entry name" value="HAD-like_sf"/>
</dbReference>
<dbReference type="InterPro" id="IPR023198">
    <property type="entry name" value="PGP-like_dom2"/>
</dbReference>
<dbReference type="OrthoDB" id="9797743at2"/>
<dbReference type="Gene3D" id="1.10.150.240">
    <property type="entry name" value="Putative phosphatase, domain 2"/>
    <property type="match status" value="1"/>
</dbReference>
<reference evidence="6" key="1">
    <citation type="submission" date="2017-09" db="EMBL/GenBank/DDBJ databases">
        <authorList>
            <person name="Feng G."/>
            <person name="Zhu H."/>
        </authorList>
    </citation>
    <scope>NUCLEOTIDE SEQUENCE [LARGE SCALE GENOMIC DNA]</scope>
    <source>
        <strain evidence="6">1PNM-20</strain>
    </source>
</reference>
<sequence length="220" mass="23282">MKFRALLFDFDGVLIESEYAGNKQLAEWLTANGYPTSVEDSMANFMGLAARDFHAAVERWIGGPLPDAFHAARAEEDARVMEAGVDAVEGAVAFVRALPAELPKAIVSSSSSAWIRRHLEHIGLDGAFEPHIYSGREHVTRGKPAPDLYLHAAERLGVPIADCAVIEDSPVGAKGAVASGAYVVGLCAGMHCAADHGDRLRELGVHAVAASWGEVAGLLA</sequence>
<name>A0A2A2SE45_9SPHN</name>
<dbReference type="NCBIfam" id="TIGR01509">
    <property type="entry name" value="HAD-SF-IA-v3"/>
    <property type="match status" value="1"/>
</dbReference>
<evidence type="ECO:0000313" key="6">
    <source>
        <dbReference type="Proteomes" id="UP000218151"/>
    </source>
</evidence>
<dbReference type="GO" id="GO:0046872">
    <property type="term" value="F:metal ion binding"/>
    <property type="evidence" value="ECO:0007669"/>
    <property type="project" value="UniProtKB-KW"/>
</dbReference>
<gene>
    <name evidence="5" type="ORF">CKY28_07360</name>
</gene>
<keyword evidence="6" id="KW-1185">Reference proteome</keyword>
<organism evidence="5 6">
    <name type="scientific">Sphingomonas lenta</name>
    <dbReference type="NCBI Taxonomy" id="1141887"/>
    <lineage>
        <taxon>Bacteria</taxon>
        <taxon>Pseudomonadati</taxon>
        <taxon>Pseudomonadota</taxon>
        <taxon>Alphaproteobacteria</taxon>
        <taxon>Sphingomonadales</taxon>
        <taxon>Sphingomonadaceae</taxon>
        <taxon>Sphingomonas</taxon>
    </lineage>
</organism>
<evidence type="ECO:0000313" key="5">
    <source>
        <dbReference type="EMBL" id="PAX07475.1"/>
    </source>
</evidence>
<dbReference type="SUPFAM" id="SSF56784">
    <property type="entry name" value="HAD-like"/>
    <property type="match status" value="1"/>
</dbReference>
<dbReference type="GO" id="GO:0003824">
    <property type="term" value="F:catalytic activity"/>
    <property type="evidence" value="ECO:0007669"/>
    <property type="project" value="UniProtKB-ARBA"/>
</dbReference>
<dbReference type="EMBL" id="NSLI01000003">
    <property type="protein sequence ID" value="PAX07475.1"/>
    <property type="molecule type" value="Genomic_DNA"/>
</dbReference>
<keyword evidence="4" id="KW-0460">Magnesium</keyword>
<dbReference type="InterPro" id="IPR006439">
    <property type="entry name" value="HAD-SF_hydro_IA"/>
</dbReference>
<dbReference type="PANTHER" id="PTHR46193:SF10">
    <property type="entry name" value="6-PHOSPHOGLUCONATE PHOSPHATASE"/>
    <property type="match status" value="1"/>
</dbReference>
<proteinExistence type="inferred from homology"/>
<dbReference type="SFLD" id="SFLDS00003">
    <property type="entry name" value="Haloacid_Dehalogenase"/>
    <property type="match status" value="1"/>
</dbReference>
<dbReference type="Proteomes" id="UP000218151">
    <property type="component" value="Unassembled WGS sequence"/>
</dbReference>
<comment type="caution">
    <text evidence="5">The sequence shown here is derived from an EMBL/GenBank/DDBJ whole genome shotgun (WGS) entry which is preliminary data.</text>
</comment>
<keyword evidence="3" id="KW-0479">Metal-binding</keyword>